<gene>
    <name evidence="16 19" type="primary">murB</name>
    <name evidence="19" type="ORF">FHL02_02840</name>
    <name evidence="18" type="ORF">FHL03_07655</name>
</gene>
<dbReference type="PANTHER" id="PTHR21071">
    <property type="entry name" value="UDP-N-ACETYLENOLPYRUVOYLGLUCOSAMINE REDUCTASE"/>
    <property type="match status" value="1"/>
</dbReference>
<dbReference type="GO" id="GO:0008360">
    <property type="term" value="P:regulation of cell shape"/>
    <property type="evidence" value="ECO:0007669"/>
    <property type="project" value="UniProtKB-KW"/>
</dbReference>
<comment type="similarity">
    <text evidence="16">Belongs to the MurB family.</text>
</comment>
<dbReference type="GO" id="GO:0071555">
    <property type="term" value="P:cell wall organization"/>
    <property type="evidence" value="ECO:0007669"/>
    <property type="project" value="UniProtKB-KW"/>
</dbReference>
<evidence type="ECO:0000259" key="17">
    <source>
        <dbReference type="PROSITE" id="PS51387"/>
    </source>
</evidence>
<evidence type="ECO:0000313" key="19">
    <source>
        <dbReference type="EMBL" id="MQS51952.1"/>
    </source>
</evidence>
<dbReference type="SUPFAM" id="SSF56194">
    <property type="entry name" value="Uridine diphospho-N-Acetylenolpyruvylglucosamine reductase, MurB, C-terminal domain"/>
    <property type="match status" value="1"/>
</dbReference>
<dbReference type="Gene3D" id="3.90.78.10">
    <property type="entry name" value="UDP-N-acetylenolpyruvoylglucosamine reductase, C-terminal domain"/>
    <property type="match status" value="1"/>
</dbReference>
<comment type="caution">
    <text evidence="19">The sequence shown here is derived from an EMBL/GenBank/DDBJ whole genome shotgun (WGS) entry which is preliminary data.</text>
</comment>
<dbReference type="Proteomes" id="UP000380386">
    <property type="component" value="Unassembled WGS sequence"/>
</dbReference>
<dbReference type="EMBL" id="VDFM01000002">
    <property type="protein sequence ID" value="MQS51952.1"/>
    <property type="molecule type" value="Genomic_DNA"/>
</dbReference>
<evidence type="ECO:0000256" key="8">
    <source>
        <dbReference type="ARBA" id="ARBA00022827"/>
    </source>
</evidence>
<dbReference type="Gene3D" id="3.30.43.10">
    <property type="entry name" value="Uridine Diphospho-n-acetylenolpyruvylglucosamine Reductase, domain 2"/>
    <property type="match status" value="1"/>
</dbReference>
<dbReference type="RefSeq" id="WP_125703935.1">
    <property type="nucleotide sequence ID" value="NZ_JBHTOO010000029.1"/>
</dbReference>
<evidence type="ECO:0000256" key="5">
    <source>
        <dbReference type="ARBA" id="ARBA00022490"/>
    </source>
</evidence>
<keyword evidence="9 16" id="KW-0521">NADP</keyword>
<dbReference type="GO" id="GO:0005829">
    <property type="term" value="C:cytosol"/>
    <property type="evidence" value="ECO:0007669"/>
    <property type="project" value="TreeGrafter"/>
</dbReference>
<dbReference type="InterPro" id="IPR016166">
    <property type="entry name" value="FAD-bd_PCMH"/>
</dbReference>
<keyword evidence="13 16" id="KW-0131">Cell cycle</keyword>
<dbReference type="HAMAP" id="MF_00037">
    <property type="entry name" value="MurB"/>
    <property type="match status" value="1"/>
</dbReference>
<dbReference type="SUPFAM" id="SSF56176">
    <property type="entry name" value="FAD-binding/transporter-associated domain-like"/>
    <property type="match status" value="1"/>
</dbReference>
<organism evidence="19 20">
    <name type="scientific">Companilactobacillus mishanensis</name>
    <dbReference type="NCBI Taxonomy" id="2486008"/>
    <lineage>
        <taxon>Bacteria</taxon>
        <taxon>Bacillati</taxon>
        <taxon>Bacillota</taxon>
        <taxon>Bacilli</taxon>
        <taxon>Lactobacillales</taxon>
        <taxon>Lactobacillaceae</taxon>
        <taxon>Companilactobacillus</taxon>
    </lineage>
</organism>
<protein>
    <recommendedName>
        <fullName evidence="16">UDP-N-acetylenolpyruvoylglucosamine reductase</fullName>
        <ecNumber evidence="16">1.3.1.98</ecNumber>
    </recommendedName>
    <alternativeName>
        <fullName evidence="16">UDP-N-acetylmuramate dehydrogenase</fullName>
    </alternativeName>
</protein>
<dbReference type="InterPro" id="IPR036318">
    <property type="entry name" value="FAD-bd_PCMH-like_sf"/>
</dbReference>
<keyword evidence="14 16" id="KW-0961">Cell wall biogenesis/degradation</keyword>
<keyword evidence="11 16" id="KW-0573">Peptidoglycan synthesis</keyword>
<reference evidence="18" key="2">
    <citation type="submission" date="2019-05" db="EMBL/GenBank/DDBJ databases">
        <authorList>
            <person name="Schuster J.A."/>
            <person name="Ehrmann M.A."/>
        </authorList>
    </citation>
    <scope>NUCLEOTIDE SEQUENCE</scope>
    <source>
        <strain evidence="18">TMW 1.2098</strain>
    </source>
</reference>
<evidence type="ECO:0000256" key="16">
    <source>
        <dbReference type="HAMAP-Rule" id="MF_00037"/>
    </source>
</evidence>
<evidence type="ECO:0000256" key="1">
    <source>
        <dbReference type="ARBA" id="ARBA00001974"/>
    </source>
</evidence>
<dbReference type="PANTHER" id="PTHR21071:SF4">
    <property type="entry name" value="UDP-N-ACETYLENOLPYRUVOYLGLUCOSAMINE REDUCTASE"/>
    <property type="match status" value="1"/>
</dbReference>
<dbReference type="InterPro" id="IPR011601">
    <property type="entry name" value="MurB_C"/>
</dbReference>
<evidence type="ECO:0000256" key="10">
    <source>
        <dbReference type="ARBA" id="ARBA00022960"/>
    </source>
</evidence>
<dbReference type="UniPathway" id="UPA00219"/>
<comment type="subcellular location">
    <subcellularLocation>
        <location evidence="3 16">Cytoplasm</location>
    </subcellularLocation>
</comment>
<name>A0A5P0ZFZ2_9LACO</name>
<evidence type="ECO:0000256" key="12">
    <source>
        <dbReference type="ARBA" id="ARBA00023002"/>
    </source>
</evidence>
<keyword evidence="6 16" id="KW-0132">Cell division</keyword>
<evidence type="ECO:0000313" key="20">
    <source>
        <dbReference type="Proteomes" id="UP000380386"/>
    </source>
</evidence>
<comment type="catalytic activity">
    <reaction evidence="15 16">
        <text>UDP-N-acetyl-alpha-D-muramate + NADP(+) = UDP-N-acetyl-3-O-(1-carboxyvinyl)-alpha-D-glucosamine + NADPH + H(+)</text>
        <dbReference type="Rhea" id="RHEA:12248"/>
        <dbReference type="ChEBI" id="CHEBI:15378"/>
        <dbReference type="ChEBI" id="CHEBI:57783"/>
        <dbReference type="ChEBI" id="CHEBI:58349"/>
        <dbReference type="ChEBI" id="CHEBI:68483"/>
        <dbReference type="ChEBI" id="CHEBI:70757"/>
        <dbReference type="EC" id="1.3.1.98"/>
    </reaction>
</comment>
<dbReference type="Pfam" id="PF01565">
    <property type="entry name" value="FAD_binding_4"/>
    <property type="match status" value="1"/>
</dbReference>
<dbReference type="GO" id="GO:0009252">
    <property type="term" value="P:peptidoglycan biosynthetic process"/>
    <property type="evidence" value="ECO:0007669"/>
    <property type="project" value="UniProtKB-UniRule"/>
</dbReference>
<evidence type="ECO:0000256" key="7">
    <source>
        <dbReference type="ARBA" id="ARBA00022630"/>
    </source>
</evidence>
<evidence type="ECO:0000256" key="14">
    <source>
        <dbReference type="ARBA" id="ARBA00023316"/>
    </source>
</evidence>
<dbReference type="NCBIfam" id="NF010480">
    <property type="entry name" value="PRK13905.1"/>
    <property type="match status" value="1"/>
</dbReference>
<dbReference type="Proteomes" id="UP000436655">
    <property type="component" value="Unassembled WGS sequence"/>
</dbReference>
<dbReference type="InterPro" id="IPR006094">
    <property type="entry name" value="Oxid_FAD_bind_N"/>
</dbReference>
<keyword evidence="12 16" id="KW-0560">Oxidoreductase</keyword>
<keyword evidence="8 16" id="KW-0274">FAD</keyword>
<feature type="domain" description="FAD-binding PCMH-type" evidence="17">
    <location>
        <begin position="27"/>
        <end position="191"/>
    </location>
</feature>
<evidence type="ECO:0000313" key="21">
    <source>
        <dbReference type="Proteomes" id="UP000436655"/>
    </source>
</evidence>
<comment type="cofactor">
    <cofactor evidence="1 16">
        <name>FAD</name>
        <dbReference type="ChEBI" id="CHEBI:57692"/>
    </cofactor>
</comment>
<dbReference type="PROSITE" id="PS51387">
    <property type="entry name" value="FAD_PCMH"/>
    <property type="match status" value="1"/>
</dbReference>
<evidence type="ECO:0000256" key="2">
    <source>
        <dbReference type="ARBA" id="ARBA00003921"/>
    </source>
</evidence>
<keyword evidence="21" id="KW-1185">Reference proteome</keyword>
<evidence type="ECO:0000256" key="6">
    <source>
        <dbReference type="ARBA" id="ARBA00022618"/>
    </source>
</evidence>
<evidence type="ECO:0000256" key="11">
    <source>
        <dbReference type="ARBA" id="ARBA00022984"/>
    </source>
</evidence>
<dbReference type="InterPro" id="IPR003170">
    <property type="entry name" value="MurB"/>
</dbReference>
<dbReference type="Gene3D" id="3.30.465.10">
    <property type="match status" value="1"/>
</dbReference>
<dbReference type="InterPro" id="IPR036635">
    <property type="entry name" value="MurB_C_sf"/>
</dbReference>
<dbReference type="GO" id="GO:0071949">
    <property type="term" value="F:FAD binding"/>
    <property type="evidence" value="ECO:0007669"/>
    <property type="project" value="InterPro"/>
</dbReference>
<dbReference type="GO" id="GO:0008762">
    <property type="term" value="F:UDP-N-acetylmuramate dehydrogenase activity"/>
    <property type="evidence" value="ECO:0007669"/>
    <property type="project" value="UniProtKB-UniRule"/>
</dbReference>
<feature type="active site" description="Proton donor" evidence="16">
    <location>
        <position position="220"/>
    </location>
</feature>
<comment type="pathway">
    <text evidence="4 16">Cell wall biogenesis; peptidoglycan biosynthesis.</text>
</comment>
<reference evidence="20 21" key="1">
    <citation type="journal article" date="2019" name="Syst. Appl. Microbiol.">
        <title>Polyphasic characterization of two novel Lactobacillus spp. isolated from blown salami packages: Description of Lactobacillus halodurans sp. nov. and Lactobacillus salsicarnum sp. nov.</title>
        <authorList>
            <person name="Schuster J.A."/>
            <person name="Klingl A."/>
            <person name="Vogel R.F."/>
            <person name="Ehrmann M.A."/>
        </authorList>
    </citation>
    <scope>NUCLEOTIDE SEQUENCE [LARGE SCALE GENOMIC DNA]</scope>
    <source>
        <strain evidence="18 21">TMW 1.2098</strain>
        <strain evidence="19 20">TMW 1.2118</strain>
    </source>
</reference>
<feature type="active site" evidence="16">
    <location>
        <position position="170"/>
    </location>
</feature>
<evidence type="ECO:0000256" key="9">
    <source>
        <dbReference type="ARBA" id="ARBA00022857"/>
    </source>
</evidence>
<proteinExistence type="inferred from homology"/>
<dbReference type="GO" id="GO:0051301">
    <property type="term" value="P:cell division"/>
    <property type="evidence" value="ECO:0007669"/>
    <property type="project" value="UniProtKB-KW"/>
</dbReference>
<evidence type="ECO:0000313" key="18">
    <source>
        <dbReference type="EMBL" id="MQS45356.1"/>
    </source>
</evidence>
<dbReference type="InterPro" id="IPR016167">
    <property type="entry name" value="FAD-bd_PCMH_sub1"/>
</dbReference>
<dbReference type="Pfam" id="PF02873">
    <property type="entry name" value="MurB_C"/>
    <property type="match status" value="1"/>
</dbReference>
<comment type="function">
    <text evidence="2 16">Cell wall formation.</text>
</comment>
<evidence type="ECO:0000256" key="15">
    <source>
        <dbReference type="ARBA" id="ARBA00048914"/>
    </source>
</evidence>
<dbReference type="InterPro" id="IPR016169">
    <property type="entry name" value="FAD-bd_PCMH_sub2"/>
</dbReference>
<evidence type="ECO:0000256" key="4">
    <source>
        <dbReference type="ARBA" id="ARBA00004752"/>
    </source>
</evidence>
<sequence length="307" mass="33154">MNFPTDKLPNIEFKNDEPLSKYTFTKTGGNADTLAFPKTREELVQIVNTARENNVKITIIGNASNLIIKDGGIRGVVIILPNFNKIEVNGNQVTAEAGATIIDTTIAAQKAGLTGIEFAAGIPGSVGGAVFMNAGAYGGEITNAFLSAEVLLPDGKIRTFTHEQMDFSYRHSVIQENGGIVISGTFQLKPGDKEQIQDEMDRLNALRRSKQPLEYPSCGSVFKRPTGHFTGPLIIKAGLQGHIIGGAQVSMKHAGFIVNINHATATDYMDLIHLIQKTIKKDFDIDLQTEVRIIGDDTKVGEVSANS</sequence>
<keyword evidence="10 16" id="KW-0133">Cell shape</keyword>
<evidence type="ECO:0000256" key="13">
    <source>
        <dbReference type="ARBA" id="ARBA00023306"/>
    </source>
</evidence>
<dbReference type="AlphaFoldDB" id="A0A5P0ZFZ2"/>
<keyword evidence="5 16" id="KW-0963">Cytoplasm</keyword>
<keyword evidence="7 16" id="KW-0285">Flavoprotein</keyword>
<dbReference type="EMBL" id="VDFN01000006">
    <property type="protein sequence ID" value="MQS45356.1"/>
    <property type="molecule type" value="Genomic_DNA"/>
</dbReference>
<dbReference type="EC" id="1.3.1.98" evidence="16"/>
<evidence type="ECO:0000256" key="3">
    <source>
        <dbReference type="ARBA" id="ARBA00004496"/>
    </source>
</evidence>
<dbReference type="NCBIfam" id="TIGR00179">
    <property type="entry name" value="murB"/>
    <property type="match status" value="1"/>
</dbReference>
<dbReference type="OrthoDB" id="9804753at2"/>
<feature type="active site" evidence="16">
    <location>
        <position position="290"/>
    </location>
</feature>
<accession>A0A5P0ZFZ2</accession>